<dbReference type="EMBL" id="JAANIU010014621">
    <property type="protein sequence ID" value="KAG1529597.1"/>
    <property type="molecule type" value="Genomic_DNA"/>
</dbReference>
<keyword evidence="2" id="KW-1185">Reference proteome</keyword>
<dbReference type="InterPro" id="IPR042099">
    <property type="entry name" value="ANL_N_sf"/>
</dbReference>
<dbReference type="SUPFAM" id="SSF56801">
    <property type="entry name" value="Acetyl-CoA synthetase-like"/>
    <property type="match status" value="1"/>
</dbReference>
<evidence type="ECO:0000313" key="1">
    <source>
        <dbReference type="EMBL" id="KAG1529597.1"/>
    </source>
</evidence>
<gene>
    <name evidence="1" type="ORF">G6F50_017889</name>
</gene>
<comment type="caution">
    <text evidence="1">The sequence shown here is derived from an EMBL/GenBank/DDBJ whole genome shotgun (WGS) entry which is preliminary data.</text>
</comment>
<dbReference type="Proteomes" id="UP000740926">
    <property type="component" value="Unassembled WGS sequence"/>
</dbReference>
<protein>
    <submittedName>
        <fullName evidence="1">Uncharacterized protein</fullName>
    </submittedName>
</protein>
<evidence type="ECO:0000313" key="2">
    <source>
        <dbReference type="Proteomes" id="UP000740926"/>
    </source>
</evidence>
<reference evidence="1 2" key="1">
    <citation type="journal article" date="2020" name="Microb. Genom.">
        <title>Genetic diversity of clinical and environmental Mucorales isolates obtained from an investigation of mucormycosis cases among solid organ transplant recipients.</title>
        <authorList>
            <person name="Nguyen M.H."/>
            <person name="Kaul D."/>
            <person name="Muto C."/>
            <person name="Cheng S.J."/>
            <person name="Richter R.A."/>
            <person name="Bruno V.M."/>
            <person name="Liu G."/>
            <person name="Beyhan S."/>
            <person name="Sundermann A.J."/>
            <person name="Mounaud S."/>
            <person name="Pasculle A.W."/>
            <person name="Nierman W.C."/>
            <person name="Driscoll E."/>
            <person name="Cumbie R."/>
            <person name="Clancy C.J."/>
            <person name="Dupont C.L."/>
        </authorList>
    </citation>
    <scope>NUCLEOTIDE SEQUENCE [LARGE SCALE GENOMIC DNA]</scope>
    <source>
        <strain evidence="1 2">GL24</strain>
    </source>
</reference>
<organism evidence="1 2">
    <name type="scientific">Rhizopus delemar</name>
    <dbReference type="NCBI Taxonomy" id="936053"/>
    <lineage>
        <taxon>Eukaryota</taxon>
        <taxon>Fungi</taxon>
        <taxon>Fungi incertae sedis</taxon>
        <taxon>Mucoromycota</taxon>
        <taxon>Mucoromycotina</taxon>
        <taxon>Mucoromycetes</taxon>
        <taxon>Mucorales</taxon>
        <taxon>Mucorineae</taxon>
        <taxon>Rhizopodaceae</taxon>
        <taxon>Rhizopus</taxon>
    </lineage>
</organism>
<dbReference type="Gene3D" id="3.40.50.12780">
    <property type="entry name" value="N-terminal domain of ligase-like"/>
    <property type="match status" value="1"/>
</dbReference>
<accession>A0A9P6XP09</accession>
<dbReference type="AlphaFoldDB" id="A0A9P6XP09"/>
<sequence length="91" mass="9869">MAEANAACEANDYEAWRNAQPRYGGPLVAPRGHMAYTSGATGRPKGVVRPPFPVDRLAEHLAAVEAVVEQAYGLRPGSRALWRCACATRWC</sequence>
<proteinExistence type="predicted"/>
<name>A0A9P6XP09_9FUNG</name>